<comment type="caution">
    <text evidence="1">The sequence shown here is derived from an EMBL/GenBank/DDBJ whole genome shotgun (WGS) entry which is preliminary data.</text>
</comment>
<sequence length="390" mass="42171">MISITFQDRHAAFHLSRFRDGADVKLSARFIRNIIPPIFVWSESRRFSFLYLLTRPYLSCSRFRDISEYCFREACRSSTVRRSIASDRRKGAIKIMEQIPDSQLDFAGFNYTAGRRAFMRTLGLGAAGAALLSAAGGPVNAQTATVGAAEVFNFALNLEYLEAEFYLRAAFGRGLADADISGTGTLGAVTGGRQVTFATPLIQGYANEIADDEEKHVRFLRAILGGSRVARPTINFVDSFNALARFSGLGNTFDAFANETNFLLAAFVFEDVGVTAYKGAAPLIRNNEFLEATAGILAVEAYHAGIVRTVLASRGLFQQAQAISDLRDFFDGPSDLDFGIGTSARPDIVPTDSNSIAISRTPAQVLAIVYASGTAQPGGFFPNGLNGAVR</sequence>
<dbReference type="EMBL" id="JAUFPX010000014">
    <property type="protein sequence ID" value="MDN3591905.1"/>
    <property type="molecule type" value="Genomic_DNA"/>
</dbReference>
<organism evidence="1 2">
    <name type="scientific">Methylobacterium adhaesivum</name>
    <dbReference type="NCBI Taxonomy" id="333297"/>
    <lineage>
        <taxon>Bacteria</taxon>
        <taxon>Pseudomonadati</taxon>
        <taxon>Pseudomonadota</taxon>
        <taxon>Alphaproteobacteria</taxon>
        <taxon>Hyphomicrobiales</taxon>
        <taxon>Methylobacteriaceae</taxon>
        <taxon>Methylobacterium</taxon>
    </lineage>
</organism>
<protein>
    <submittedName>
        <fullName evidence="1">Ferritin-like domain-containing protein</fullName>
    </submittedName>
</protein>
<dbReference type="SUPFAM" id="SSF47240">
    <property type="entry name" value="Ferritin-like"/>
    <property type="match status" value="1"/>
</dbReference>
<gene>
    <name evidence="1" type="ORF">QWZ12_14985</name>
</gene>
<keyword evidence="2" id="KW-1185">Reference proteome</keyword>
<proteinExistence type="predicted"/>
<evidence type="ECO:0000313" key="1">
    <source>
        <dbReference type="EMBL" id="MDN3591905.1"/>
    </source>
</evidence>
<dbReference type="PANTHER" id="PTHR31694">
    <property type="entry name" value="DESICCATION-LIKE PROTEIN"/>
    <property type="match status" value="1"/>
</dbReference>
<dbReference type="PANTHER" id="PTHR31694:SF26">
    <property type="entry name" value="OS05G0151100 PROTEIN"/>
    <property type="match status" value="1"/>
</dbReference>
<evidence type="ECO:0000313" key="2">
    <source>
        <dbReference type="Proteomes" id="UP001224644"/>
    </source>
</evidence>
<dbReference type="InterPro" id="IPR052965">
    <property type="entry name" value="Pigment-catalase-like"/>
</dbReference>
<accession>A0ABT8BK58</accession>
<dbReference type="Proteomes" id="UP001224644">
    <property type="component" value="Unassembled WGS sequence"/>
</dbReference>
<dbReference type="InterPro" id="IPR009078">
    <property type="entry name" value="Ferritin-like_SF"/>
</dbReference>
<reference evidence="2" key="1">
    <citation type="journal article" date="2019" name="Int. J. Syst. Evol. Microbiol.">
        <title>The Global Catalogue of Microorganisms (GCM) 10K type strain sequencing project: providing services to taxonomists for standard genome sequencing and annotation.</title>
        <authorList>
            <consortium name="The Broad Institute Genomics Platform"/>
            <consortium name="The Broad Institute Genome Sequencing Center for Infectious Disease"/>
            <person name="Wu L."/>
            <person name="Ma J."/>
        </authorList>
    </citation>
    <scope>NUCLEOTIDE SEQUENCE [LARGE SCALE GENOMIC DNA]</scope>
    <source>
        <strain evidence="2">CECT 7069</strain>
    </source>
</reference>
<dbReference type="RefSeq" id="WP_238227526.1">
    <property type="nucleotide sequence ID" value="NZ_BPQD01000029.1"/>
</dbReference>
<dbReference type="Pfam" id="PF13668">
    <property type="entry name" value="Ferritin_2"/>
    <property type="match status" value="1"/>
</dbReference>
<name>A0ABT8BK58_9HYPH</name>